<organism evidence="7 8">
    <name type="scientific">Streptomyces apricus</name>
    <dbReference type="NCBI Taxonomy" id="1828112"/>
    <lineage>
        <taxon>Bacteria</taxon>
        <taxon>Bacillati</taxon>
        <taxon>Actinomycetota</taxon>
        <taxon>Actinomycetes</taxon>
        <taxon>Kitasatosporales</taxon>
        <taxon>Streptomycetaceae</taxon>
        <taxon>Streptomyces</taxon>
    </lineage>
</organism>
<dbReference type="Pfam" id="PF06271">
    <property type="entry name" value="RDD"/>
    <property type="match status" value="1"/>
</dbReference>
<dbReference type="EMBL" id="VDFC01000109">
    <property type="protein sequence ID" value="KAA0917824.1"/>
    <property type="molecule type" value="Genomic_DNA"/>
</dbReference>
<keyword evidence="2 5" id="KW-0812">Transmembrane</keyword>
<dbReference type="GO" id="GO:0016020">
    <property type="term" value="C:membrane"/>
    <property type="evidence" value="ECO:0007669"/>
    <property type="project" value="UniProtKB-SubCell"/>
</dbReference>
<name>A0A5A9ZKI1_9ACTN</name>
<keyword evidence="4 5" id="KW-0472">Membrane</keyword>
<gene>
    <name evidence="7" type="ORF">FGF04_38015</name>
</gene>
<proteinExistence type="predicted"/>
<evidence type="ECO:0000256" key="2">
    <source>
        <dbReference type="ARBA" id="ARBA00022692"/>
    </source>
</evidence>
<evidence type="ECO:0000259" key="6">
    <source>
        <dbReference type="Pfam" id="PF06271"/>
    </source>
</evidence>
<dbReference type="OrthoDB" id="4213454at2"/>
<evidence type="ECO:0000256" key="4">
    <source>
        <dbReference type="ARBA" id="ARBA00023136"/>
    </source>
</evidence>
<keyword evidence="3 5" id="KW-1133">Transmembrane helix</keyword>
<reference evidence="7 8" key="1">
    <citation type="submission" date="2019-05" db="EMBL/GenBank/DDBJ databases">
        <authorList>
            <person name="Hariharan J."/>
            <person name="Choudoir M.J."/>
            <person name="Diebold P."/>
            <person name="Panke-Buisse K."/>
            <person name="Buckley D.H."/>
        </authorList>
    </citation>
    <scope>NUCLEOTIDE SEQUENCE [LARGE SCALE GENOMIC DNA]</scope>
    <source>
        <strain evidence="7 8">SUN51</strain>
    </source>
</reference>
<evidence type="ECO:0000313" key="8">
    <source>
        <dbReference type="Proteomes" id="UP000324965"/>
    </source>
</evidence>
<feature type="transmembrane region" description="Helical" evidence="5">
    <location>
        <begin position="65"/>
        <end position="91"/>
    </location>
</feature>
<evidence type="ECO:0000313" key="7">
    <source>
        <dbReference type="EMBL" id="KAA0917824.1"/>
    </source>
</evidence>
<dbReference type="InterPro" id="IPR010432">
    <property type="entry name" value="RDD"/>
</dbReference>
<comment type="subcellular location">
    <subcellularLocation>
        <location evidence="1">Membrane</location>
        <topology evidence="1">Multi-pass membrane protein</topology>
    </subcellularLocation>
</comment>
<feature type="transmembrane region" description="Helical" evidence="5">
    <location>
        <begin position="112"/>
        <end position="137"/>
    </location>
</feature>
<comment type="caution">
    <text evidence="7">The sequence shown here is derived from an EMBL/GenBank/DDBJ whole genome shotgun (WGS) entry which is preliminary data.</text>
</comment>
<accession>A0A5A9ZKI1</accession>
<evidence type="ECO:0000256" key="5">
    <source>
        <dbReference type="SAM" id="Phobius"/>
    </source>
</evidence>
<feature type="domain" description="RDD" evidence="6">
    <location>
        <begin position="1"/>
        <end position="174"/>
    </location>
</feature>
<dbReference type="Proteomes" id="UP000324965">
    <property type="component" value="Unassembled WGS sequence"/>
</dbReference>
<dbReference type="AlphaFoldDB" id="A0A5A9ZKI1"/>
<evidence type="ECO:0000256" key="3">
    <source>
        <dbReference type="ARBA" id="ARBA00022989"/>
    </source>
</evidence>
<keyword evidence="8" id="KW-1185">Reference proteome</keyword>
<sequence length="194" mass="20311">MAWAVDFALVLVAAYLLALLTFHRIAELLTDVPGLSALGGWELLGADGDARHRAGQLALSLWQQVVLLVVEAFVLLVMGTFVYHWAALALTGRTLGKKLLGLGVAPRTGRAAALRAAVTTVTDVGCFALACCLLVAGALVMAVAVWALAVALFWANALAALSPRGRTLADRIAGTCVVRVPPPGGEHPARRPHH</sequence>
<protein>
    <recommendedName>
        <fullName evidence="6">RDD domain-containing protein</fullName>
    </recommendedName>
</protein>
<evidence type="ECO:0000256" key="1">
    <source>
        <dbReference type="ARBA" id="ARBA00004141"/>
    </source>
</evidence>